<name>A0A8G1RG63_9EURO</name>
<dbReference type="AlphaFoldDB" id="A0A8G1RG63"/>
<dbReference type="VEuPathDB" id="FungiDB:BO72DRAFT_39823"/>
<evidence type="ECO:0000313" key="2">
    <source>
        <dbReference type="Proteomes" id="UP000249789"/>
    </source>
</evidence>
<keyword evidence="2" id="KW-1185">Reference proteome</keyword>
<evidence type="ECO:0000313" key="1">
    <source>
        <dbReference type="EMBL" id="RAK70916.1"/>
    </source>
</evidence>
<dbReference type="Proteomes" id="UP000249789">
    <property type="component" value="Unassembled WGS sequence"/>
</dbReference>
<proteinExistence type="predicted"/>
<dbReference type="RefSeq" id="XP_040794928.1">
    <property type="nucleotide sequence ID" value="XM_040942081.1"/>
</dbReference>
<reference evidence="1 2" key="1">
    <citation type="submission" date="2018-02" db="EMBL/GenBank/DDBJ databases">
        <title>The genomes of Aspergillus section Nigri reveals drivers in fungal speciation.</title>
        <authorList>
            <consortium name="DOE Joint Genome Institute"/>
            <person name="Vesth T.C."/>
            <person name="Nybo J."/>
            <person name="Theobald S."/>
            <person name="Brandl J."/>
            <person name="Frisvad J.C."/>
            <person name="Nielsen K.F."/>
            <person name="Lyhne E.K."/>
            <person name="Kogle M.E."/>
            <person name="Kuo A."/>
            <person name="Riley R."/>
            <person name="Clum A."/>
            <person name="Nolan M."/>
            <person name="Lipzen A."/>
            <person name="Salamov A."/>
            <person name="Henrissat B."/>
            <person name="Wiebenga A."/>
            <person name="De vries R.P."/>
            <person name="Grigoriev I.V."/>
            <person name="Mortensen U.H."/>
            <person name="Andersen M.R."/>
            <person name="Baker S.E."/>
        </authorList>
    </citation>
    <scope>NUCLEOTIDE SEQUENCE [LARGE SCALE GENOMIC DNA]</scope>
    <source>
        <strain evidence="1 2">CBS 313.89</strain>
    </source>
</reference>
<gene>
    <name evidence="1" type="ORF">BO72DRAFT_39823</name>
</gene>
<dbReference type="EMBL" id="KZ824746">
    <property type="protein sequence ID" value="RAK70916.1"/>
    <property type="molecule type" value="Genomic_DNA"/>
</dbReference>
<protein>
    <submittedName>
        <fullName evidence="1">Uncharacterized protein</fullName>
    </submittedName>
</protein>
<sequence length="157" mass="17297">MMMAFCFLLRAMRGPLDLQLLALHPGRSLLCFVIPDWLWGWDTGLYWGVIELVLGNLSGSFVVERKLEEWGKSGRRDPGGDGTRLYVVDLVLFVRGGGRGSPLSHLNDANSLAQFWSLSFSFLCCGYGYQLKIVVLNALVFVVVDGEGPSSPRLGSV</sequence>
<dbReference type="GeneID" id="63859414"/>
<organism evidence="1 2">
    <name type="scientific">Aspergillus fijiensis CBS 313.89</name>
    <dbReference type="NCBI Taxonomy" id="1448319"/>
    <lineage>
        <taxon>Eukaryota</taxon>
        <taxon>Fungi</taxon>
        <taxon>Dikarya</taxon>
        <taxon>Ascomycota</taxon>
        <taxon>Pezizomycotina</taxon>
        <taxon>Eurotiomycetes</taxon>
        <taxon>Eurotiomycetidae</taxon>
        <taxon>Eurotiales</taxon>
        <taxon>Aspergillaceae</taxon>
        <taxon>Aspergillus</taxon>
    </lineage>
</organism>
<accession>A0A8G1RG63</accession>